<name>A0A1X7E0F1_9HYPH</name>
<evidence type="ECO:0000256" key="4">
    <source>
        <dbReference type="SAM" id="Phobius"/>
    </source>
</evidence>
<dbReference type="AlphaFoldDB" id="A0A1X7E0F1"/>
<dbReference type="Proteomes" id="UP000192903">
    <property type="component" value="Unassembled WGS sequence"/>
</dbReference>
<organism evidence="6 7">
    <name type="scientific">Xaviernesmea oryzae</name>
    <dbReference type="NCBI Taxonomy" id="464029"/>
    <lineage>
        <taxon>Bacteria</taxon>
        <taxon>Pseudomonadati</taxon>
        <taxon>Pseudomonadota</taxon>
        <taxon>Alphaproteobacteria</taxon>
        <taxon>Hyphomicrobiales</taxon>
        <taxon>Rhizobiaceae</taxon>
        <taxon>Rhizobium/Agrobacterium group</taxon>
        <taxon>Xaviernesmea</taxon>
    </lineage>
</organism>
<dbReference type="PANTHER" id="PTHR42910">
    <property type="entry name" value="TRANSPORTER SCO4007-RELATED"/>
    <property type="match status" value="1"/>
</dbReference>
<dbReference type="RefSeq" id="WP_085421411.1">
    <property type="nucleotide sequence ID" value="NZ_FXAF01000005.1"/>
</dbReference>
<feature type="domain" description="Major facilitator superfamily (MFS) profile" evidence="5">
    <location>
        <begin position="1"/>
        <end position="393"/>
    </location>
</feature>
<proteinExistence type="predicted"/>
<feature type="transmembrane region" description="Helical" evidence="4">
    <location>
        <begin position="55"/>
        <end position="76"/>
    </location>
</feature>
<evidence type="ECO:0000256" key="3">
    <source>
        <dbReference type="ARBA" id="ARBA00023136"/>
    </source>
</evidence>
<feature type="transmembrane region" description="Helical" evidence="4">
    <location>
        <begin position="140"/>
        <end position="159"/>
    </location>
</feature>
<feature type="transmembrane region" description="Helical" evidence="4">
    <location>
        <begin position="83"/>
        <end position="101"/>
    </location>
</feature>
<evidence type="ECO:0000313" key="6">
    <source>
        <dbReference type="EMBL" id="SMF24914.1"/>
    </source>
</evidence>
<keyword evidence="7" id="KW-1185">Reference proteome</keyword>
<feature type="transmembrane region" description="Helical" evidence="4">
    <location>
        <begin position="250"/>
        <end position="272"/>
    </location>
</feature>
<feature type="transmembrane region" description="Helical" evidence="4">
    <location>
        <begin position="107"/>
        <end position="128"/>
    </location>
</feature>
<dbReference type="InterPro" id="IPR036259">
    <property type="entry name" value="MFS_trans_sf"/>
</dbReference>
<keyword evidence="3 4" id="KW-0472">Membrane</keyword>
<dbReference type="SUPFAM" id="SSF103473">
    <property type="entry name" value="MFS general substrate transporter"/>
    <property type="match status" value="1"/>
</dbReference>
<dbReference type="GO" id="GO:0022857">
    <property type="term" value="F:transmembrane transporter activity"/>
    <property type="evidence" value="ECO:0007669"/>
    <property type="project" value="InterPro"/>
</dbReference>
<evidence type="ECO:0000256" key="1">
    <source>
        <dbReference type="ARBA" id="ARBA00022692"/>
    </source>
</evidence>
<evidence type="ECO:0000259" key="5">
    <source>
        <dbReference type="PROSITE" id="PS50850"/>
    </source>
</evidence>
<feature type="transmembrane region" description="Helical" evidence="4">
    <location>
        <begin position="217"/>
        <end position="238"/>
    </location>
</feature>
<gene>
    <name evidence="6" type="ORF">SAMN02982989_3262</name>
</gene>
<feature type="transmembrane region" description="Helical" evidence="4">
    <location>
        <begin position="370"/>
        <end position="387"/>
    </location>
</feature>
<dbReference type="PANTHER" id="PTHR42910:SF1">
    <property type="entry name" value="MAJOR FACILITATOR SUPERFAMILY (MFS) PROFILE DOMAIN-CONTAINING PROTEIN"/>
    <property type="match status" value="1"/>
</dbReference>
<dbReference type="Pfam" id="PF07690">
    <property type="entry name" value="MFS_1"/>
    <property type="match status" value="1"/>
</dbReference>
<keyword evidence="1 4" id="KW-0812">Transmembrane</keyword>
<dbReference type="InterPro" id="IPR011701">
    <property type="entry name" value="MFS"/>
</dbReference>
<feature type="transmembrane region" description="Helical" evidence="4">
    <location>
        <begin position="171"/>
        <end position="190"/>
    </location>
</feature>
<dbReference type="InterPro" id="IPR020846">
    <property type="entry name" value="MFS_dom"/>
</dbReference>
<evidence type="ECO:0000313" key="7">
    <source>
        <dbReference type="Proteomes" id="UP000192903"/>
    </source>
</evidence>
<reference evidence="7" key="1">
    <citation type="submission" date="2017-04" db="EMBL/GenBank/DDBJ databases">
        <authorList>
            <person name="Varghese N."/>
            <person name="Submissions S."/>
        </authorList>
    </citation>
    <scope>NUCLEOTIDE SEQUENCE [LARGE SCALE GENOMIC DNA]</scope>
    <source>
        <strain evidence="7">B4P</strain>
    </source>
</reference>
<protein>
    <submittedName>
        <fullName evidence="6">Predicted arabinose efflux permease, MFS family</fullName>
    </submittedName>
</protein>
<dbReference type="PROSITE" id="PS50850">
    <property type="entry name" value="MFS"/>
    <property type="match status" value="1"/>
</dbReference>
<keyword evidence="2 4" id="KW-1133">Transmembrane helix</keyword>
<feature type="transmembrane region" description="Helical" evidence="4">
    <location>
        <begin position="284"/>
        <end position="302"/>
    </location>
</feature>
<accession>A0A1X7E0F1</accession>
<dbReference type="CDD" id="cd17324">
    <property type="entry name" value="MFS_NepI_like"/>
    <property type="match status" value="1"/>
</dbReference>
<evidence type="ECO:0000256" key="2">
    <source>
        <dbReference type="ARBA" id="ARBA00022989"/>
    </source>
</evidence>
<dbReference type="OrthoDB" id="9815356at2"/>
<sequence length="393" mass="41786">MKEPVLIARGTSFRNCGLIWLLAATAGLVVANNYYNQPLLPDMAREFSISESAVSWISSFTQLGYALGMLLILPLGDRMDRRNLIALMLLLSFGALLLFAMADYPVIVGAGFLVGFVSIVPQMLPPIASQLAKGRDVTGAVGKVMGGLLLGIALSRFLGGWAGELFGWRSVYLAAGAVMLALMVLLRWVLPPMPPTFSGSYPDLMWSLWKIWRAHALLRWLATAAALQFGAFSLFWTTLGFHLRALGQNYSASMTGNFALIGATGVAGAMAIGHISHRLSARTILTLGGVLMVIAFIGFALASASVLWLAPAVIVLDLGMQISHVTSMASVLALDADARSRVNTVYMTIRFLGAALGTYAGSLAWVTGGWLLVCTLGAVLCASALAIQKARSS</sequence>
<dbReference type="STRING" id="464029.SAMN02982989_3262"/>
<dbReference type="EMBL" id="FXAF01000005">
    <property type="protein sequence ID" value="SMF24914.1"/>
    <property type="molecule type" value="Genomic_DNA"/>
</dbReference>
<dbReference type="Gene3D" id="1.20.1250.20">
    <property type="entry name" value="MFS general substrate transporter like domains"/>
    <property type="match status" value="1"/>
</dbReference>